<sequence length="45" mass="5039">MINRMAGAPVWNLTLGSQGGFLPRHNTGFQYLFRHGPESSFEQST</sequence>
<name>A0A7S5YCB3_PSEAI</name>
<reference evidence="1" key="1">
    <citation type="submission" date="2019-12" db="EMBL/GenBank/DDBJ databases">
        <title>Compelete sequence of pSE5369-VIM.</title>
        <authorList>
            <person name="Zhou D."/>
        </authorList>
    </citation>
    <scope>NUCLEOTIDE SEQUENCE</scope>
    <source>
        <strain evidence="1">SE5369</strain>
        <plasmid evidence="1">pSE5369-VIM</plasmid>
    </source>
</reference>
<dbReference type="AlphaFoldDB" id="A0A7S5YCB3"/>
<dbReference type="EMBL" id="MN894888">
    <property type="protein sequence ID" value="QLG05389.1"/>
    <property type="molecule type" value="Genomic_DNA"/>
</dbReference>
<organism evidence="1">
    <name type="scientific">Pseudomonas aeruginosa</name>
    <dbReference type="NCBI Taxonomy" id="287"/>
    <lineage>
        <taxon>Bacteria</taxon>
        <taxon>Pseudomonadati</taxon>
        <taxon>Pseudomonadota</taxon>
        <taxon>Gammaproteobacteria</taxon>
        <taxon>Pseudomonadales</taxon>
        <taxon>Pseudomonadaceae</taxon>
        <taxon>Pseudomonas</taxon>
    </lineage>
</organism>
<evidence type="ECO:0000313" key="1">
    <source>
        <dbReference type="EMBL" id="QLG05389.1"/>
    </source>
</evidence>
<accession>A0A7S5YCB3</accession>
<geneLocation type="plasmid" evidence="1">
    <name>pSE5369-VIM</name>
</geneLocation>
<proteinExistence type="predicted"/>
<protein>
    <submittedName>
        <fullName evidence="1">Uncharacterized protein</fullName>
    </submittedName>
</protein>
<keyword evidence="1" id="KW-0614">Plasmid</keyword>